<dbReference type="Proteomes" id="UP000664731">
    <property type="component" value="Unassembled WGS sequence"/>
</dbReference>
<name>A0A939KA06_9BURK</name>
<evidence type="ECO:0000313" key="2">
    <source>
        <dbReference type="EMBL" id="MBO1249375.1"/>
    </source>
</evidence>
<keyword evidence="1" id="KW-0812">Transmembrane</keyword>
<keyword evidence="3" id="KW-1185">Reference proteome</keyword>
<feature type="transmembrane region" description="Helical" evidence="1">
    <location>
        <begin position="33"/>
        <end position="53"/>
    </location>
</feature>
<keyword evidence="1" id="KW-1133">Transmembrane helix</keyword>
<dbReference type="EMBL" id="JAFNME010000009">
    <property type="protein sequence ID" value="MBO1249375.1"/>
    <property type="molecule type" value="Genomic_DNA"/>
</dbReference>
<comment type="caution">
    <text evidence="2">The sequence shown here is derived from an EMBL/GenBank/DDBJ whole genome shotgun (WGS) entry which is preliminary data.</text>
</comment>
<feature type="transmembrane region" description="Helical" evidence="1">
    <location>
        <begin position="7"/>
        <end position="27"/>
    </location>
</feature>
<reference evidence="2" key="1">
    <citation type="submission" date="2021-03" db="EMBL/GenBank/DDBJ databases">
        <title>Comamonas denitrificans.</title>
        <authorList>
            <person name="Finster K."/>
        </authorList>
    </citation>
    <scope>NUCLEOTIDE SEQUENCE</scope>
    <source>
        <strain evidence="2">MM2021_4</strain>
    </source>
</reference>
<protein>
    <submittedName>
        <fullName evidence="2">Uncharacterized protein</fullName>
    </submittedName>
</protein>
<gene>
    <name evidence="2" type="ORF">J1777_05920</name>
</gene>
<accession>A0A939KA06</accession>
<organism evidence="2 3">
    <name type="scientific">Comamonas denitrificans</name>
    <dbReference type="NCBI Taxonomy" id="117506"/>
    <lineage>
        <taxon>Bacteria</taxon>
        <taxon>Pseudomonadati</taxon>
        <taxon>Pseudomonadota</taxon>
        <taxon>Betaproteobacteria</taxon>
        <taxon>Burkholderiales</taxon>
        <taxon>Comamonadaceae</taxon>
        <taxon>Comamonas</taxon>
    </lineage>
</organism>
<evidence type="ECO:0000256" key="1">
    <source>
        <dbReference type="SAM" id="Phobius"/>
    </source>
</evidence>
<sequence length="54" mass="5884">MKEKKQPTVYATVMTLTAFVTLAAPGWGMPGLVLLGVAAMFVVTALWLVWDVLF</sequence>
<evidence type="ECO:0000313" key="3">
    <source>
        <dbReference type="Proteomes" id="UP000664731"/>
    </source>
</evidence>
<dbReference type="RefSeq" id="WP_207574894.1">
    <property type="nucleotide sequence ID" value="NZ_JAFNME010000009.1"/>
</dbReference>
<dbReference type="AlphaFoldDB" id="A0A939KA06"/>
<proteinExistence type="predicted"/>
<keyword evidence="1" id="KW-0472">Membrane</keyword>